<name>A0ABU6RN96_9FABA</name>
<keyword evidence="3" id="KW-1185">Reference proteome</keyword>
<evidence type="ECO:0000313" key="2">
    <source>
        <dbReference type="EMBL" id="MED6125556.1"/>
    </source>
</evidence>
<feature type="region of interest" description="Disordered" evidence="1">
    <location>
        <begin position="80"/>
        <end position="102"/>
    </location>
</feature>
<accession>A0ABU6RN96</accession>
<gene>
    <name evidence="2" type="ORF">PIB30_069609</name>
</gene>
<evidence type="ECO:0000313" key="3">
    <source>
        <dbReference type="Proteomes" id="UP001341840"/>
    </source>
</evidence>
<dbReference type="EMBL" id="JASCZI010030976">
    <property type="protein sequence ID" value="MED6125556.1"/>
    <property type="molecule type" value="Genomic_DNA"/>
</dbReference>
<reference evidence="2 3" key="1">
    <citation type="journal article" date="2023" name="Plants (Basel)">
        <title>Bridging the Gap: Combining Genomics and Transcriptomics Approaches to Understand Stylosanthes scabra, an Orphan Legume from the Brazilian Caatinga.</title>
        <authorList>
            <person name="Ferreira-Neto J.R.C."/>
            <person name="da Silva M.D."/>
            <person name="Binneck E."/>
            <person name="de Melo N.F."/>
            <person name="da Silva R.H."/>
            <person name="de Melo A.L.T.M."/>
            <person name="Pandolfi V."/>
            <person name="Bustamante F.O."/>
            <person name="Brasileiro-Vidal A.C."/>
            <person name="Benko-Iseppon A.M."/>
        </authorList>
    </citation>
    <scope>NUCLEOTIDE SEQUENCE [LARGE SCALE GENOMIC DNA]</scope>
    <source>
        <tissue evidence="2">Leaves</tissue>
    </source>
</reference>
<proteinExistence type="predicted"/>
<protein>
    <submittedName>
        <fullName evidence="2">Uncharacterized protein</fullName>
    </submittedName>
</protein>
<comment type="caution">
    <text evidence="2">The sequence shown here is derived from an EMBL/GenBank/DDBJ whole genome shotgun (WGS) entry which is preliminary data.</text>
</comment>
<sequence length="102" mass="11986">MEAQGRLRNSNMNNTRDKIQGVVHIHLIKAWYHNDLRISKQRRRWPWLPNFETFKGDSAVDGLFVMDNYTDREAPLEIRISDPSSHQPSPLVAMDDGNRNWL</sequence>
<organism evidence="2 3">
    <name type="scientific">Stylosanthes scabra</name>
    <dbReference type="NCBI Taxonomy" id="79078"/>
    <lineage>
        <taxon>Eukaryota</taxon>
        <taxon>Viridiplantae</taxon>
        <taxon>Streptophyta</taxon>
        <taxon>Embryophyta</taxon>
        <taxon>Tracheophyta</taxon>
        <taxon>Spermatophyta</taxon>
        <taxon>Magnoliopsida</taxon>
        <taxon>eudicotyledons</taxon>
        <taxon>Gunneridae</taxon>
        <taxon>Pentapetalae</taxon>
        <taxon>rosids</taxon>
        <taxon>fabids</taxon>
        <taxon>Fabales</taxon>
        <taxon>Fabaceae</taxon>
        <taxon>Papilionoideae</taxon>
        <taxon>50 kb inversion clade</taxon>
        <taxon>dalbergioids sensu lato</taxon>
        <taxon>Dalbergieae</taxon>
        <taxon>Pterocarpus clade</taxon>
        <taxon>Stylosanthes</taxon>
    </lineage>
</organism>
<dbReference type="Proteomes" id="UP001341840">
    <property type="component" value="Unassembled WGS sequence"/>
</dbReference>
<feature type="non-terminal residue" evidence="2">
    <location>
        <position position="102"/>
    </location>
</feature>
<evidence type="ECO:0000256" key="1">
    <source>
        <dbReference type="SAM" id="MobiDB-lite"/>
    </source>
</evidence>